<keyword evidence="2" id="KW-0808">Transferase</keyword>
<feature type="region of interest" description="Disordered" evidence="4">
    <location>
        <begin position="49"/>
        <end position="79"/>
    </location>
</feature>
<evidence type="ECO:0000313" key="6">
    <source>
        <dbReference type="EMBL" id="GAG35965.1"/>
    </source>
</evidence>
<gene>
    <name evidence="6" type="ORF">S01H1_68933</name>
</gene>
<dbReference type="GO" id="GO:0008170">
    <property type="term" value="F:N-methyltransferase activity"/>
    <property type="evidence" value="ECO:0007669"/>
    <property type="project" value="InterPro"/>
</dbReference>
<dbReference type="GO" id="GO:0003677">
    <property type="term" value="F:DNA binding"/>
    <property type="evidence" value="ECO:0007669"/>
    <property type="project" value="InterPro"/>
</dbReference>
<dbReference type="InterPro" id="IPR002295">
    <property type="entry name" value="N4/N6-MTase_EcoPI_Mod-like"/>
</dbReference>
<name>X0WZ33_9ZZZZ</name>
<evidence type="ECO:0000256" key="1">
    <source>
        <dbReference type="ARBA" id="ARBA00022603"/>
    </source>
</evidence>
<comment type="caution">
    <text evidence="6">The sequence shown here is derived from an EMBL/GenBank/DDBJ whole genome shotgun (WGS) entry which is preliminary data.</text>
</comment>
<reference evidence="6" key="1">
    <citation type="journal article" date="2014" name="Front. Microbiol.">
        <title>High frequency of phylogenetically diverse reductive dehalogenase-homologous genes in deep subseafloor sedimentary metagenomes.</title>
        <authorList>
            <person name="Kawai M."/>
            <person name="Futagami T."/>
            <person name="Toyoda A."/>
            <person name="Takaki Y."/>
            <person name="Nishi S."/>
            <person name="Hori S."/>
            <person name="Arai W."/>
            <person name="Tsubouchi T."/>
            <person name="Morono Y."/>
            <person name="Uchiyama I."/>
            <person name="Ito T."/>
            <person name="Fujiyama A."/>
            <person name="Inagaki F."/>
            <person name="Takami H."/>
        </authorList>
    </citation>
    <scope>NUCLEOTIDE SEQUENCE</scope>
    <source>
        <strain evidence="6">Expedition CK06-06</strain>
    </source>
</reference>
<dbReference type="GO" id="GO:0032259">
    <property type="term" value="P:methylation"/>
    <property type="evidence" value="ECO:0007669"/>
    <property type="project" value="UniProtKB-KW"/>
</dbReference>
<feature type="domain" description="DNA methylase N-4/N-6" evidence="5">
    <location>
        <begin position="67"/>
        <end position="132"/>
    </location>
</feature>
<keyword evidence="1" id="KW-0489">Methyltransferase</keyword>
<evidence type="ECO:0000256" key="3">
    <source>
        <dbReference type="ARBA" id="ARBA00022691"/>
    </source>
</evidence>
<dbReference type="EMBL" id="BARS01045733">
    <property type="protein sequence ID" value="GAG35965.1"/>
    <property type="molecule type" value="Genomic_DNA"/>
</dbReference>
<dbReference type="AlphaFoldDB" id="X0WZ33"/>
<organism evidence="6">
    <name type="scientific">marine sediment metagenome</name>
    <dbReference type="NCBI Taxonomy" id="412755"/>
    <lineage>
        <taxon>unclassified sequences</taxon>
        <taxon>metagenomes</taxon>
        <taxon>ecological metagenomes</taxon>
    </lineage>
</organism>
<dbReference type="InterPro" id="IPR002941">
    <property type="entry name" value="DNA_methylase_N4/N6"/>
</dbReference>
<dbReference type="InterPro" id="IPR029063">
    <property type="entry name" value="SAM-dependent_MTases_sf"/>
</dbReference>
<evidence type="ECO:0000256" key="2">
    <source>
        <dbReference type="ARBA" id="ARBA00022679"/>
    </source>
</evidence>
<dbReference type="PRINTS" id="PR00506">
    <property type="entry name" value="D21N6MTFRASE"/>
</dbReference>
<keyword evidence="3" id="KW-0949">S-adenosyl-L-methionine</keyword>
<dbReference type="Pfam" id="PF01555">
    <property type="entry name" value="N6_N4_Mtase"/>
    <property type="match status" value="1"/>
</dbReference>
<proteinExistence type="predicted"/>
<evidence type="ECO:0000259" key="5">
    <source>
        <dbReference type="Pfam" id="PF01555"/>
    </source>
</evidence>
<dbReference type="SUPFAM" id="SSF53335">
    <property type="entry name" value="S-adenosyl-L-methionine-dependent methyltransferases"/>
    <property type="match status" value="1"/>
</dbReference>
<accession>X0WZ33</accession>
<dbReference type="Gene3D" id="3.40.50.150">
    <property type="entry name" value="Vaccinia Virus protein VP39"/>
    <property type="match status" value="1"/>
</dbReference>
<feature type="compositionally biased region" description="Basic and acidic residues" evidence="4">
    <location>
        <begin position="66"/>
        <end position="76"/>
    </location>
</feature>
<sequence length="154" mass="17289">AGKIPPQRGFNDKGTAARFFPQFSWQERDFWPFRYQAKPSRAERERGLGVISLKPKRGHIPQSEGRQMHGETDRFPVRNSHPTVKPIALMKWLITLVLPPGGVVLDPFAGSGTTLCAAKELGFKSIGIELQNTDDEPYCEIAKRRIMATQAVML</sequence>
<feature type="non-terminal residue" evidence="6">
    <location>
        <position position="1"/>
    </location>
</feature>
<protein>
    <recommendedName>
        <fullName evidence="5">DNA methylase N-4/N-6 domain-containing protein</fullName>
    </recommendedName>
</protein>
<evidence type="ECO:0000256" key="4">
    <source>
        <dbReference type="SAM" id="MobiDB-lite"/>
    </source>
</evidence>